<dbReference type="PANTHER" id="PTHR31673:SF38">
    <property type="entry name" value="COBRA-LIKE PROTEIN"/>
    <property type="match status" value="1"/>
</dbReference>
<keyword evidence="7" id="KW-1185">Reference proteome</keyword>
<sequence>MEFDSDKQQPNGTLGCFKLVALIALCLILISPAESLDPLDPTGKLTIRWDIVSWTSDGYLATVTLFNFQLYRNIMNPGWTQATEQGNFAKFKLKIPHSCKRNPQVVDLLPGAPFNMQFTNCCRVVSLHLGDRTLQNFKLLGPGPGYSCGPAKIVPSTVILTDDQRRKMQALMTKSQVAHLVLVVVRIMIPVSRKSQPSLRDSKILQENETSSHRKSDMTSKPLLQCTHHLCHVQHPNLNNVTQGLKYYNELLIEAGPKGNVQSEVLMKKDKNTFTLTQRWAFPRRLACILENGVDFSYSKLVQKGKELYFKE</sequence>
<accession>A0AAN9XVF7</accession>
<feature type="region of interest" description="Disordered" evidence="4">
    <location>
        <begin position="198"/>
        <end position="219"/>
    </location>
</feature>
<evidence type="ECO:0000256" key="4">
    <source>
        <dbReference type="SAM" id="MobiDB-lite"/>
    </source>
</evidence>
<organism evidence="6 7">
    <name type="scientific">Psophocarpus tetragonolobus</name>
    <name type="common">Winged bean</name>
    <name type="synonym">Dolichos tetragonolobus</name>
    <dbReference type="NCBI Taxonomy" id="3891"/>
    <lineage>
        <taxon>Eukaryota</taxon>
        <taxon>Viridiplantae</taxon>
        <taxon>Streptophyta</taxon>
        <taxon>Embryophyta</taxon>
        <taxon>Tracheophyta</taxon>
        <taxon>Spermatophyta</taxon>
        <taxon>Magnoliopsida</taxon>
        <taxon>eudicotyledons</taxon>
        <taxon>Gunneridae</taxon>
        <taxon>Pentapetalae</taxon>
        <taxon>rosids</taxon>
        <taxon>fabids</taxon>
        <taxon>Fabales</taxon>
        <taxon>Fabaceae</taxon>
        <taxon>Papilionoideae</taxon>
        <taxon>50 kb inversion clade</taxon>
        <taxon>NPAAA clade</taxon>
        <taxon>indigoferoid/millettioid clade</taxon>
        <taxon>Phaseoleae</taxon>
        <taxon>Psophocarpus</taxon>
    </lineage>
</organism>
<dbReference type="PIRSF" id="PIRSF038122">
    <property type="entry name" value="COBRA"/>
    <property type="match status" value="1"/>
</dbReference>
<dbReference type="PANTHER" id="PTHR31673">
    <property type="entry name" value="PROTEIN COBRA"/>
    <property type="match status" value="1"/>
</dbReference>
<proteinExistence type="inferred from homology"/>
<evidence type="ECO:0000256" key="5">
    <source>
        <dbReference type="SAM" id="SignalP"/>
    </source>
</evidence>
<evidence type="ECO:0000256" key="2">
    <source>
        <dbReference type="ARBA" id="ARBA00022729"/>
    </source>
</evidence>
<dbReference type="GO" id="GO:0052324">
    <property type="term" value="P:plant-type cell wall cellulose biosynthetic process"/>
    <property type="evidence" value="ECO:0007669"/>
    <property type="project" value="TreeGrafter"/>
</dbReference>
<dbReference type="EMBL" id="JAYMYS010000001">
    <property type="protein sequence ID" value="KAK7411318.1"/>
    <property type="molecule type" value="Genomic_DNA"/>
</dbReference>
<gene>
    <name evidence="6" type="ORF">VNO78_02751</name>
</gene>
<evidence type="ECO:0000313" key="6">
    <source>
        <dbReference type="EMBL" id="KAK7411318.1"/>
    </source>
</evidence>
<dbReference type="AlphaFoldDB" id="A0AAN9XVF7"/>
<keyword evidence="3" id="KW-0325">Glycoprotein</keyword>
<protein>
    <recommendedName>
        <fullName evidence="8">COBRA-like protein</fullName>
    </recommendedName>
</protein>
<dbReference type="Pfam" id="PF04833">
    <property type="entry name" value="COBRA"/>
    <property type="match status" value="1"/>
</dbReference>
<feature type="compositionally biased region" description="Basic and acidic residues" evidence="4">
    <location>
        <begin position="200"/>
        <end position="218"/>
    </location>
</feature>
<dbReference type="GO" id="GO:0010215">
    <property type="term" value="P:cellulose microfibril organization"/>
    <property type="evidence" value="ECO:0007669"/>
    <property type="project" value="InterPro"/>
</dbReference>
<feature type="signal peptide" evidence="5">
    <location>
        <begin position="1"/>
        <end position="35"/>
    </location>
</feature>
<evidence type="ECO:0008006" key="8">
    <source>
        <dbReference type="Google" id="ProtNLM"/>
    </source>
</evidence>
<dbReference type="InterPro" id="IPR006918">
    <property type="entry name" value="COBRA_pln"/>
</dbReference>
<comment type="caution">
    <text evidence="6">The sequence shown here is derived from an EMBL/GenBank/DDBJ whole genome shotgun (WGS) entry which is preliminary data.</text>
</comment>
<comment type="similarity">
    <text evidence="1">Belongs to the COBRA family.</text>
</comment>
<dbReference type="GO" id="GO:0005886">
    <property type="term" value="C:plasma membrane"/>
    <property type="evidence" value="ECO:0007669"/>
    <property type="project" value="TreeGrafter"/>
</dbReference>
<feature type="chain" id="PRO_5043025254" description="COBRA-like protein" evidence="5">
    <location>
        <begin position="36"/>
        <end position="312"/>
    </location>
</feature>
<evidence type="ECO:0000256" key="3">
    <source>
        <dbReference type="ARBA" id="ARBA00023180"/>
    </source>
</evidence>
<dbReference type="Proteomes" id="UP001386955">
    <property type="component" value="Unassembled WGS sequence"/>
</dbReference>
<reference evidence="6 7" key="1">
    <citation type="submission" date="2024-01" db="EMBL/GenBank/DDBJ databases">
        <title>The genomes of 5 underutilized Papilionoideae crops provide insights into root nodulation and disease resistanc.</title>
        <authorList>
            <person name="Jiang F."/>
        </authorList>
    </citation>
    <scope>NUCLEOTIDE SEQUENCE [LARGE SCALE GENOMIC DNA]</scope>
    <source>
        <strain evidence="6">DUOXIRENSHENG_FW03</strain>
        <tissue evidence="6">Leaves</tissue>
    </source>
</reference>
<keyword evidence="2 5" id="KW-0732">Signal</keyword>
<evidence type="ECO:0000256" key="1">
    <source>
        <dbReference type="ARBA" id="ARBA00005507"/>
    </source>
</evidence>
<name>A0AAN9XVF7_PSOTE</name>
<evidence type="ECO:0000313" key="7">
    <source>
        <dbReference type="Proteomes" id="UP001386955"/>
    </source>
</evidence>